<gene>
    <name evidence="1" type="ORF">HAINFHK1212_1637</name>
</gene>
<dbReference type="AlphaFoldDB" id="A0A7G2JXE8"/>
<reference evidence="1" key="1">
    <citation type="journal article" date="2010" name="Genomics">
        <title>Tracing phylogenomic events leading to diversity of Haemophilus influenzae and the emergence of Brazilian Purpuric Fever (BPF)-associated clones.</title>
        <authorList>
            <person name="Papazisi L."/>
            <person name="Ratnayake S."/>
            <person name="Remortel B.G."/>
            <person name="Bock G.R."/>
            <person name="Liang W."/>
            <person name="Saeed A.I."/>
            <person name="Liu J."/>
            <person name="Fleischmann R.D."/>
            <person name="Kilian M."/>
            <person name="Peterson S.N."/>
        </authorList>
    </citation>
    <scope>NUCLEOTIDE SEQUENCE [LARGE SCALE GENOMIC DNA]</scope>
    <source>
        <strain evidence="1">HK1212</strain>
    </source>
</reference>
<evidence type="ECO:0008006" key="2">
    <source>
        <dbReference type="Google" id="ProtNLM"/>
    </source>
</evidence>
<feature type="non-terminal residue" evidence="1">
    <location>
        <position position="1"/>
    </location>
</feature>
<accession>A0A7G2JXE8</accession>
<dbReference type="InterPro" id="IPR021234">
    <property type="entry name" value="DUF2827"/>
</dbReference>
<comment type="caution">
    <text evidence="1">The sequence shown here is derived from an EMBL/GenBank/DDBJ whole genome shotgun (WGS) entry which is preliminary data.</text>
</comment>
<dbReference type="EMBL" id="ABFC01001003">
    <property type="protein sequence ID" value="EFA27996.1"/>
    <property type="molecule type" value="Genomic_DNA"/>
</dbReference>
<dbReference type="Pfam" id="PF10933">
    <property type="entry name" value="DUF2827"/>
    <property type="match status" value="1"/>
</dbReference>
<sequence length="85" mass="10031">TYNDILYGGYPFIHNSRFLPKGVGYYYDEFDAEAGKKLLAKVIAEHDQHKTKYQARAKEYLDSLLPSNIVNIKKYEREILRLFEI</sequence>
<protein>
    <recommendedName>
        <fullName evidence="2">DUF2827 family protein</fullName>
    </recommendedName>
</protein>
<evidence type="ECO:0000313" key="1">
    <source>
        <dbReference type="EMBL" id="EFA27996.1"/>
    </source>
</evidence>
<proteinExistence type="predicted"/>
<organism evidence="1">
    <name type="scientific">Haemophilus influenzae HK1212</name>
    <dbReference type="NCBI Taxonomy" id="456482"/>
    <lineage>
        <taxon>Bacteria</taxon>
        <taxon>Pseudomonadati</taxon>
        <taxon>Pseudomonadota</taxon>
        <taxon>Gammaproteobacteria</taxon>
        <taxon>Pasteurellales</taxon>
        <taxon>Pasteurellaceae</taxon>
        <taxon>Haemophilus</taxon>
    </lineage>
</organism>
<name>A0A7G2JXE8_HAEIF</name>